<gene>
    <name evidence="3" type="ORF">FHX72_002158</name>
</gene>
<dbReference type="AlphaFoldDB" id="A0A7W4UP72"/>
<comment type="caution">
    <text evidence="3">The sequence shown here is derived from an EMBL/GenBank/DDBJ whole genome shotgun (WGS) entry which is preliminary data.</text>
</comment>
<reference evidence="3 4" key="1">
    <citation type="submission" date="2020-08" db="EMBL/GenBank/DDBJ databases">
        <title>Sequencing the genomes of 1000 actinobacteria strains.</title>
        <authorList>
            <person name="Klenk H.-P."/>
        </authorList>
    </citation>
    <scope>NUCLEOTIDE SEQUENCE [LARGE SCALE GENOMIC DNA]</scope>
    <source>
        <strain evidence="3 4">DSM 20419</strain>
    </source>
</reference>
<evidence type="ECO:0000256" key="1">
    <source>
        <dbReference type="SAM" id="MobiDB-lite"/>
    </source>
</evidence>
<proteinExistence type="predicted"/>
<name>A0A7W4UP72_9MICO</name>
<dbReference type="Proteomes" id="UP000545286">
    <property type="component" value="Unassembled WGS sequence"/>
</dbReference>
<keyword evidence="4" id="KW-1185">Reference proteome</keyword>
<feature type="region of interest" description="Disordered" evidence="1">
    <location>
        <begin position="111"/>
        <end position="190"/>
    </location>
</feature>
<keyword evidence="2" id="KW-0812">Transmembrane</keyword>
<evidence type="ECO:0000256" key="2">
    <source>
        <dbReference type="SAM" id="Phobius"/>
    </source>
</evidence>
<evidence type="ECO:0000313" key="3">
    <source>
        <dbReference type="EMBL" id="MBB2958013.1"/>
    </source>
</evidence>
<feature type="transmembrane region" description="Helical" evidence="2">
    <location>
        <begin position="6"/>
        <end position="31"/>
    </location>
</feature>
<dbReference type="RefSeq" id="WP_183624901.1">
    <property type="nucleotide sequence ID" value="NZ_JACHWJ010000003.1"/>
</dbReference>
<organism evidence="3 4">
    <name type="scientific">Pseudoclavibacter helvolus</name>
    <dbReference type="NCBI Taxonomy" id="255205"/>
    <lineage>
        <taxon>Bacteria</taxon>
        <taxon>Bacillati</taxon>
        <taxon>Actinomycetota</taxon>
        <taxon>Actinomycetes</taxon>
        <taxon>Micrococcales</taxon>
        <taxon>Microbacteriaceae</taxon>
        <taxon>Pseudoclavibacter</taxon>
    </lineage>
</organism>
<evidence type="ECO:0000313" key="4">
    <source>
        <dbReference type="Proteomes" id="UP000545286"/>
    </source>
</evidence>
<keyword evidence="2" id="KW-1133">Transmembrane helix</keyword>
<keyword evidence="2" id="KW-0472">Membrane</keyword>
<feature type="compositionally biased region" description="Low complexity" evidence="1">
    <location>
        <begin position="162"/>
        <end position="181"/>
    </location>
</feature>
<sequence length="190" mass="19153">MAGTNQIFTIVAFALLVVLVLGLGLLVAILVQRRRTKKAKAASAQRKAERLRAAELGVAGLHEDTATSGGISLLGLSVQQAVPDSSAVAPPAPSPWAAAPRPVERPAAWLPASVQQASGRAEPGPQRQGPPPPAWQASSTAPPAGAPSVQQAPSSPSPRVAPKPVDSAPAAHPAPHSYGSTFSGGGTSRS</sequence>
<dbReference type="EMBL" id="JACHWJ010000003">
    <property type="protein sequence ID" value="MBB2958013.1"/>
    <property type="molecule type" value="Genomic_DNA"/>
</dbReference>
<feature type="compositionally biased region" description="Low complexity" evidence="1">
    <location>
        <begin position="135"/>
        <end position="154"/>
    </location>
</feature>
<accession>A0A7W4UP72</accession>
<protein>
    <submittedName>
        <fullName evidence="3">Uncharacterized protein</fullName>
    </submittedName>
</protein>